<dbReference type="PANTHER" id="PTHR28047:SF5">
    <property type="entry name" value="PROTEIN DCG1"/>
    <property type="match status" value="1"/>
</dbReference>
<comment type="caution">
    <text evidence="6">The sequence shown here is derived from an EMBL/GenBank/DDBJ whole genome shotgun (WGS) entry which is preliminary data.</text>
</comment>
<accession>A0A9J6QMU9</accession>
<comment type="catalytic activity">
    <reaction evidence="2">
        <text>a D-5-monosubstituted hydantoin = a L-5-monosubstituted hydantoin</text>
        <dbReference type="Rhea" id="RHEA:46624"/>
        <dbReference type="ChEBI" id="CHEBI:86339"/>
        <dbReference type="ChEBI" id="CHEBI:86340"/>
        <dbReference type="EC" id="5.1.99.5"/>
    </reaction>
</comment>
<keyword evidence="7" id="KW-1185">Reference proteome</keyword>
<dbReference type="EC" id="5.1.99.5" evidence="3"/>
<evidence type="ECO:0000256" key="5">
    <source>
        <dbReference type="ARBA" id="ARBA00093199"/>
    </source>
</evidence>
<dbReference type="RefSeq" id="WP_148398213.1">
    <property type="nucleotide sequence ID" value="NZ_JAOSHN010000001.1"/>
</dbReference>
<comment type="catalytic activity">
    <reaction evidence="5">
        <text>D-5-benzylhydantoin = L-5-benzylhydantoin</text>
        <dbReference type="Rhea" id="RHEA:83991"/>
        <dbReference type="ChEBI" id="CHEBI:176864"/>
        <dbReference type="ChEBI" id="CHEBI:233540"/>
    </reaction>
</comment>
<name>A0A9J6QMU9_9FIRM</name>
<protein>
    <recommendedName>
        <fullName evidence="4">Hydantoin racemase</fullName>
        <ecNumber evidence="3">5.1.99.5</ecNumber>
    </recommendedName>
</protein>
<dbReference type="Proteomes" id="UP001065549">
    <property type="component" value="Unassembled WGS sequence"/>
</dbReference>
<evidence type="ECO:0000256" key="4">
    <source>
        <dbReference type="ARBA" id="ARBA00067972"/>
    </source>
</evidence>
<dbReference type="AlphaFoldDB" id="A0A9J6QMU9"/>
<proteinExistence type="inferred from homology"/>
<dbReference type="FunFam" id="3.40.50.12500:FF:000001">
    <property type="entry name" value="Putative hydantoin racemase"/>
    <property type="match status" value="1"/>
</dbReference>
<evidence type="ECO:0000256" key="3">
    <source>
        <dbReference type="ARBA" id="ARBA00066406"/>
    </source>
</evidence>
<dbReference type="GO" id="GO:0036348">
    <property type="term" value="F:hydantoin racemase activity"/>
    <property type="evidence" value="ECO:0007669"/>
    <property type="project" value="UniProtKB-EC"/>
</dbReference>
<comment type="similarity">
    <text evidence="1">Belongs to the HyuE racemase family.</text>
</comment>
<dbReference type="Pfam" id="PF01177">
    <property type="entry name" value="Asp_Glu_race"/>
    <property type="match status" value="1"/>
</dbReference>
<evidence type="ECO:0000256" key="2">
    <source>
        <dbReference type="ARBA" id="ARBA00051635"/>
    </source>
</evidence>
<sequence length="248" mass="26847">MKIKVINPNTTTSMTDAIEKAAAACAFPGTEIYAATPEWGPASIECFVDDYLAVPGVIQEIYQGEKDGMDAYVIACFGDPGLQAAKECTQKPVLGIAEAAIAAVKMAAPSFSVISVLERSKKITEDLILQYGAERACRSVRATGLSVLEFERDPEKGRRALHRESKCALERDGAESIVLGCAGFVDFAKELEKDLGIPVIDGVVPAVKFAEAFVGMGLNTSKQNSWGYPEKKELRGFELFRKRQGETK</sequence>
<reference evidence="6" key="1">
    <citation type="submission" date="2022-09" db="EMBL/GenBank/DDBJ databases">
        <title>Culturomic study of gut microbiota in children with autism spectrum disorder.</title>
        <authorList>
            <person name="Efimov B.A."/>
            <person name="Chaplin A.V."/>
            <person name="Sokolova S.R."/>
            <person name="Pikina A.P."/>
            <person name="Korzhanova M."/>
            <person name="Belova V."/>
            <person name="Korostin D."/>
        </authorList>
    </citation>
    <scope>NUCLEOTIDE SEQUENCE</scope>
    <source>
        <strain evidence="6">ASD5510</strain>
    </source>
</reference>
<dbReference type="PANTHER" id="PTHR28047">
    <property type="entry name" value="PROTEIN DCG1"/>
    <property type="match status" value="1"/>
</dbReference>
<dbReference type="GO" id="GO:0047661">
    <property type="term" value="F:amino-acid racemase activity"/>
    <property type="evidence" value="ECO:0007669"/>
    <property type="project" value="InterPro"/>
</dbReference>
<dbReference type="Gene3D" id="3.40.50.12500">
    <property type="match status" value="1"/>
</dbReference>
<evidence type="ECO:0000256" key="1">
    <source>
        <dbReference type="ARBA" id="ARBA00038414"/>
    </source>
</evidence>
<dbReference type="InterPro" id="IPR015942">
    <property type="entry name" value="Asp/Glu/hydantoin_racemase"/>
</dbReference>
<organism evidence="6 7">
    <name type="scientific">Hominibacterium faecale</name>
    <dbReference type="NCBI Taxonomy" id="2839743"/>
    <lineage>
        <taxon>Bacteria</taxon>
        <taxon>Bacillati</taxon>
        <taxon>Bacillota</taxon>
        <taxon>Clostridia</taxon>
        <taxon>Peptostreptococcales</taxon>
        <taxon>Anaerovoracaceae</taxon>
        <taxon>Hominibacterium</taxon>
    </lineage>
</organism>
<gene>
    <name evidence="6" type="ORF">OBO34_02695</name>
</gene>
<dbReference type="EMBL" id="JAOSHN010000001">
    <property type="protein sequence ID" value="MCU7377258.1"/>
    <property type="molecule type" value="Genomic_DNA"/>
</dbReference>
<evidence type="ECO:0000313" key="6">
    <source>
        <dbReference type="EMBL" id="MCU7377258.1"/>
    </source>
</evidence>
<dbReference type="InterPro" id="IPR053714">
    <property type="entry name" value="Iso_Racemase_Enz_sf"/>
</dbReference>
<dbReference type="InterPro" id="IPR052186">
    <property type="entry name" value="Hydantoin_racemase-like"/>
</dbReference>
<evidence type="ECO:0000313" key="7">
    <source>
        <dbReference type="Proteomes" id="UP001065549"/>
    </source>
</evidence>